<comment type="caution">
    <text evidence="1">The sequence shown here is derived from an EMBL/GenBank/DDBJ whole genome shotgun (WGS) entry which is preliminary data.</text>
</comment>
<dbReference type="EMBL" id="CAJOBI010272845">
    <property type="protein sequence ID" value="CAF5139924.1"/>
    <property type="molecule type" value="Genomic_DNA"/>
</dbReference>
<accession>A0A8S3FUJ1</accession>
<evidence type="ECO:0000313" key="1">
    <source>
        <dbReference type="EMBL" id="CAF5139924.1"/>
    </source>
</evidence>
<proteinExistence type="predicted"/>
<reference evidence="1" key="1">
    <citation type="submission" date="2021-02" db="EMBL/GenBank/DDBJ databases">
        <authorList>
            <person name="Nowell W R."/>
        </authorList>
    </citation>
    <scope>NUCLEOTIDE SEQUENCE</scope>
</reference>
<dbReference type="AlphaFoldDB" id="A0A8S3FUJ1"/>
<name>A0A8S3FUJ1_9BILA</name>
<evidence type="ECO:0000313" key="2">
    <source>
        <dbReference type="Proteomes" id="UP000676336"/>
    </source>
</evidence>
<protein>
    <submittedName>
        <fullName evidence="1">Uncharacterized protein</fullName>
    </submittedName>
</protein>
<dbReference type="Proteomes" id="UP000676336">
    <property type="component" value="Unassembled WGS sequence"/>
</dbReference>
<organism evidence="1 2">
    <name type="scientific">Rotaria magnacalcarata</name>
    <dbReference type="NCBI Taxonomy" id="392030"/>
    <lineage>
        <taxon>Eukaryota</taxon>
        <taxon>Metazoa</taxon>
        <taxon>Spiralia</taxon>
        <taxon>Gnathifera</taxon>
        <taxon>Rotifera</taxon>
        <taxon>Eurotatoria</taxon>
        <taxon>Bdelloidea</taxon>
        <taxon>Philodinida</taxon>
        <taxon>Philodinidae</taxon>
        <taxon>Rotaria</taxon>
    </lineage>
</organism>
<gene>
    <name evidence="1" type="ORF">SMN809_LOCUS63361</name>
</gene>
<sequence>MRDVVSPYVNSCVSSNHDEKRTKAIGSSCFKLVGS</sequence>
<feature type="non-terminal residue" evidence="1">
    <location>
        <position position="1"/>
    </location>
</feature>